<evidence type="ECO:0000256" key="2">
    <source>
        <dbReference type="ARBA" id="ARBA00022679"/>
    </source>
</evidence>
<feature type="transmembrane region" description="Helical" evidence="9">
    <location>
        <begin position="1270"/>
        <end position="1293"/>
    </location>
</feature>
<keyword evidence="1" id="KW-0433">Leucine-rich repeat</keyword>
<keyword evidence="9" id="KW-1133">Transmembrane helix</keyword>
<dbReference type="InterPro" id="IPR032675">
    <property type="entry name" value="LRR_dom_sf"/>
</dbReference>
<keyword evidence="2" id="KW-0808">Transferase</keyword>
<feature type="binding site" evidence="8">
    <location>
        <position position="1357"/>
    </location>
    <ligand>
        <name>ATP</name>
        <dbReference type="ChEBI" id="CHEBI:30616"/>
    </ligand>
</feature>
<protein>
    <submittedName>
        <fullName evidence="11">Putative leucine-rich repeat receptor-like protein kinase</fullName>
    </submittedName>
</protein>
<comment type="caution">
    <text evidence="11">The sequence shown here is derived from an EMBL/GenBank/DDBJ whole genome shotgun (WGS) entry which is preliminary data.</text>
</comment>
<dbReference type="GO" id="GO:0005524">
    <property type="term" value="F:ATP binding"/>
    <property type="evidence" value="ECO:0007669"/>
    <property type="project" value="UniProtKB-UniRule"/>
</dbReference>
<dbReference type="InterPro" id="IPR011009">
    <property type="entry name" value="Kinase-like_dom_sf"/>
</dbReference>
<dbReference type="Pfam" id="PF00560">
    <property type="entry name" value="LRR_1"/>
    <property type="match status" value="5"/>
</dbReference>
<dbReference type="Pfam" id="PF13516">
    <property type="entry name" value="LRR_6"/>
    <property type="match status" value="1"/>
</dbReference>
<evidence type="ECO:0000256" key="5">
    <source>
        <dbReference type="ARBA" id="ARBA00022777"/>
    </source>
</evidence>
<evidence type="ECO:0000256" key="3">
    <source>
        <dbReference type="ARBA" id="ARBA00022737"/>
    </source>
</evidence>
<dbReference type="GO" id="GO:0004713">
    <property type="term" value="F:protein tyrosine kinase activity"/>
    <property type="evidence" value="ECO:0007669"/>
    <property type="project" value="InterPro"/>
</dbReference>
<evidence type="ECO:0000256" key="4">
    <source>
        <dbReference type="ARBA" id="ARBA00022741"/>
    </source>
</evidence>
<evidence type="ECO:0000256" key="1">
    <source>
        <dbReference type="ARBA" id="ARBA00022614"/>
    </source>
</evidence>
<keyword evidence="6 8" id="KW-0067">ATP-binding</keyword>
<dbReference type="FunFam" id="3.30.200.20:FF:000180">
    <property type="entry name" value="serine/threonine-protein kinase STY46-like"/>
    <property type="match status" value="1"/>
</dbReference>
<dbReference type="OrthoDB" id="676979at2759"/>
<dbReference type="InParanoid" id="A0A2P6NTZ7"/>
<sequence>MFVGIPSFNRSSDGSFRCSHQLGTTTDRTSYTNMSSDPVRPARVQVEPNNNKIRDFTKIQMQECVWKRAIWDGQKRGSCPSTMFSLMEAFGVTTDWYPIQLRELTDLIPRENNGALPLLLLGRNLIVAHPGEPVAAVQTDNTSHMWTRAVFLISVCIVVCGQSNTSSVLFAFQSLYDSTGGWGGNDVCNFFGVSCIPSQNGRIITAVRLQYNNLTNGIPSNWPSAVLQMRSLNLSGNALSSLPPNMNSLNSLQSLDVSGNLLDRVPIMTSCPLLLFSAGNNKISGDVQDILGRLPSTIQSVSLKGNQLKGTVPSLDGLPSLLSLDVSFNAISYIYADLSTSKLSSLNVQYNAISTLPLFPSTLSALIISGNNLALSTSIFLGNVPPQLMQLEASSCGLKGDVSVLPQLLYLRKLDLSLNRVVGQIPSLVSTANLTFLNISNNGITGDLSGISQNNRLQYLDGNNNVLTGTLDPLYNCVNLKYIDLSSNSIGGIIPEFLGNFKSLGYVDLGRNSISGSFPDFIVNLPSLFYLDLMFNVITGGLPEEWGSHLVYLSLAFNQITGTIPEGIYSLGPQLRALILQGNFLTGPITPTITSLTGLTTLYAGGNLLIGSIPSMPSSIQSIVLNLNQFSGDFPASLCQLPQLSFLDISHNAIHSTLPDCLGQMSSLSVLQAAQNQLYGQLPASLSNLSALIDLDLSNNNLEGHISALSDLSQLRILDLSDNYLSGSIDVFASLQNIVSLSMSYNNFSGDIPVSEIANLPRLQKIDLSYNQLTVGFVPGYNPSLIYLDVSHNRLTSIGKRTFDTTISLQYLDFSDNQVDAQLPNGQGILSVQYINLRNNRIRGTLLSNIQQLNGLVHLDLSNNLLGGVVPTSANLLNRLVYCNISHNYFSGRLPSLTFATATILDLSFNQFSDALPSQFPPLIQFLSFSNNRFNSSLPDALGGLYSIQHLDLSSNLFSGEIPLQWSTPALTYLDLSENFLEGNVPSSIGALRSLSTLDISGNQLTGTLPVLHSDPLYVDLSENSLIGYIDWLDDSGTSLQYLNVSGNGFIGSLPPLSSRPRLQILDVSRNKLNGTMGDLSTCKSLILVDLHQNSLTGKISSFSASIQTLLLQNNRLQFAEDVQVGSTVDCDLSGNPLECPLPPTVASQCHSSCTATNFTSTSLRLRMLGDLTTFDRDNFTRNFSELSGISTDRMVIMSVSQGSVIVDMSVTGPKDSETSQGSAVRVVNIFLANVQRNPAYYSDYGIVAMEGTQSPVPEPNSPSKLSGGAVAGIVIAALAVIAIISVLLILVIRKRTRIVMAGNYRFSIDMAEFSNMSGVKNSIMQYSDLSNMSQIGEGSFGVVYKARWRDITVAVKQVRAEHISEQQFRDFLSEVCILQGLRSHPNVVMFLGMTIPPQPLSLVTEFCERGSLYNYLRVTSVNWNQKLKFIQGIALGMLHLHLEKIIHRDLAVRNILLSQHLEPKVSDFGMSRATADGDSHKTTSDIGPIKWMAPEALTHKTFSQKTDVFSFAVTCWEIVAVQDPWPSKPPIDAAIAVTTRQERMIIPDTCEPSVRKLIEMCWSHSADDRPDFQEICSFLGVHQPLAPLNRRATGQSTPVERSEMIYNDAYRGAHYQSVVTPKASINENIV</sequence>
<dbReference type="SMART" id="SM00369">
    <property type="entry name" value="LRR_TYP"/>
    <property type="match status" value="11"/>
</dbReference>
<keyword evidence="11" id="KW-0675">Receptor</keyword>
<dbReference type="InterPro" id="IPR050647">
    <property type="entry name" value="Plant_LRR-RLKs"/>
</dbReference>
<dbReference type="PRINTS" id="PR00109">
    <property type="entry name" value="TYRKINASE"/>
</dbReference>
<evidence type="ECO:0000313" key="12">
    <source>
        <dbReference type="Proteomes" id="UP000241769"/>
    </source>
</evidence>
<dbReference type="FunFam" id="3.80.10.10:FF:000095">
    <property type="entry name" value="LRR receptor-like serine/threonine-protein kinase GSO1"/>
    <property type="match status" value="2"/>
</dbReference>
<dbReference type="PROSITE" id="PS51450">
    <property type="entry name" value="LRR"/>
    <property type="match status" value="4"/>
</dbReference>
<reference evidence="11 12" key="1">
    <citation type="journal article" date="2018" name="Genome Biol. Evol.">
        <title>Multiple Roots of Fruiting Body Formation in Amoebozoa.</title>
        <authorList>
            <person name="Hillmann F."/>
            <person name="Forbes G."/>
            <person name="Novohradska S."/>
            <person name="Ferling I."/>
            <person name="Riege K."/>
            <person name="Groth M."/>
            <person name="Westermann M."/>
            <person name="Marz M."/>
            <person name="Spaller T."/>
            <person name="Winckler T."/>
            <person name="Schaap P."/>
            <person name="Glockner G."/>
        </authorList>
    </citation>
    <scope>NUCLEOTIDE SEQUENCE [LARGE SCALE GENOMIC DNA]</scope>
    <source>
        <strain evidence="11 12">Jena</strain>
    </source>
</reference>
<keyword evidence="9" id="KW-0812">Transmembrane</keyword>
<keyword evidence="5 11" id="KW-0418">Kinase</keyword>
<dbReference type="Pfam" id="PF07714">
    <property type="entry name" value="PK_Tyr_Ser-Thr"/>
    <property type="match status" value="1"/>
</dbReference>
<dbReference type="SMART" id="SM00219">
    <property type="entry name" value="TyrKc"/>
    <property type="match status" value="1"/>
</dbReference>
<organism evidence="11 12">
    <name type="scientific">Planoprotostelium fungivorum</name>
    <dbReference type="NCBI Taxonomy" id="1890364"/>
    <lineage>
        <taxon>Eukaryota</taxon>
        <taxon>Amoebozoa</taxon>
        <taxon>Evosea</taxon>
        <taxon>Variosea</taxon>
        <taxon>Cavosteliida</taxon>
        <taxon>Cavosteliaceae</taxon>
        <taxon>Planoprotostelium</taxon>
    </lineage>
</organism>
<dbReference type="SUPFAM" id="SSF52058">
    <property type="entry name" value="L domain-like"/>
    <property type="match status" value="4"/>
</dbReference>
<dbReference type="PANTHER" id="PTHR48056">
    <property type="entry name" value="LRR RECEPTOR-LIKE SERINE/THREONINE-PROTEIN KINASE-RELATED"/>
    <property type="match status" value="1"/>
</dbReference>
<keyword evidence="3" id="KW-0677">Repeat</keyword>
<dbReference type="SUPFAM" id="SSF56112">
    <property type="entry name" value="Protein kinase-like (PK-like)"/>
    <property type="match status" value="1"/>
</dbReference>
<keyword evidence="7 9" id="KW-0472">Membrane</keyword>
<accession>A0A2P6NTZ7</accession>
<keyword evidence="12" id="KW-1185">Reference proteome</keyword>
<evidence type="ECO:0000256" key="9">
    <source>
        <dbReference type="SAM" id="Phobius"/>
    </source>
</evidence>
<evidence type="ECO:0000256" key="7">
    <source>
        <dbReference type="ARBA" id="ARBA00023136"/>
    </source>
</evidence>
<dbReference type="SMART" id="SM00364">
    <property type="entry name" value="LRR_BAC"/>
    <property type="match status" value="10"/>
</dbReference>
<dbReference type="InterPro" id="IPR003591">
    <property type="entry name" value="Leu-rich_rpt_typical-subtyp"/>
</dbReference>
<evidence type="ECO:0000256" key="6">
    <source>
        <dbReference type="ARBA" id="ARBA00022840"/>
    </source>
</evidence>
<dbReference type="PROSITE" id="PS50011">
    <property type="entry name" value="PROTEIN_KINASE_DOM"/>
    <property type="match status" value="1"/>
</dbReference>
<gene>
    <name evidence="11" type="ORF">PROFUN_00650</name>
</gene>
<proteinExistence type="predicted"/>
<dbReference type="PANTHER" id="PTHR48056:SF81">
    <property type="entry name" value="RECEPTOR PROTEIN-TYROSINE KINASE CEPR1"/>
    <property type="match status" value="1"/>
</dbReference>
<dbReference type="Gene3D" id="3.80.10.10">
    <property type="entry name" value="Ribonuclease Inhibitor"/>
    <property type="match status" value="8"/>
</dbReference>
<dbReference type="Proteomes" id="UP000241769">
    <property type="component" value="Unassembled WGS sequence"/>
</dbReference>
<name>A0A2P6NTZ7_9EUKA</name>
<dbReference type="InterPro" id="IPR001611">
    <property type="entry name" value="Leu-rich_rpt"/>
</dbReference>
<dbReference type="InterPro" id="IPR000719">
    <property type="entry name" value="Prot_kinase_dom"/>
</dbReference>
<dbReference type="EMBL" id="MDYQ01000020">
    <property type="protein sequence ID" value="PRP87439.1"/>
    <property type="molecule type" value="Genomic_DNA"/>
</dbReference>
<dbReference type="InterPro" id="IPR017441">
    <property type="entry name" value="Protein_kinase_ATP_BS"/>
</dbReference>
<evidence type="ECO:0000256" key="8">
    <source>
        <dbReference type="PROSITE-ProRule" id="PRU10141"/>
    </source>
</evidence>
<dbReference type="InterPro" id="IPR008266">
    <property type="entry name" value="Tyr_kinase_AS"/>
</dbReference>
<dbReference type="Gene3D" id="1.10.510.10">
    <property type="entry name" value="Transferase(Phosphotransferase) domain 1"/>
    <property type="match status" value="1"/>
</dbReference>
<dbReference type="InterPro" id="IPR001245">
    <property type="entry name" value="Ser-Thr/Tyr_kinase_cat_dom"/>
</dbReference>
<evidence type="ECO:0000259" key="10">
    <source>
        <dbReference type="PROSITE" id="PS50011"/>
    </source>
</evidence>
<feature type="domain" description="Protein kinase" evidence="10">
    <location>
        <begin position="1330"/>
        <end position="1586"/>
    </location>
</feature>
<evidence type="ECO:0000313" key="11">
    <source>
        <dbReference type="EMBL" id="PRP87439.1"/>
    </source>
</evidence>
<dbReference type="PROSITE" id="PS00107">
    <property type="entry name" value="PROTEIN_KINASE_ATP"/>
    <property type="match status" value="1"/>
</dbReference>
<keyword evidence="4 8" id="KW-0547">Nucleotide-binding</keyword>
<dbReference type="InterPro" id="IPR020635">
    <property type="entry name" value="Tyr_kinase_cat_dom"/>
</dbReference>
<dbReference type="Pfam" id="PF13855">
    <property type="entry name" value="LRR_8"/>
    <property type="match status" value="1"/>
</dbReference>
<dbReference type="CDD" id="cd13999">
    <property type="entry name" value="STKc_MAP3K-like"/>
    <property type="match status" value="1"/>
</dbReference>
<dbReference type="PROSITE" id="PS00109">
    <property type="entry name" value="PROTEIN_KINASE_TYR"/>
    <property type="match status" value="1"/>
</dbReference>